<organism evidence="1 2">
    <name type="scientific">Onchocerca volvulus</name>
    <dbReference type="NCBI Taxonomy" id="6282"/>
    <lineage>
        <taxon>Eukaryota</taxon>
        <taxon>Metazoa</taxon>
        <taxon>Ecdysozoa</taxon>
        <taxon>Nematoda</taxon>
        <taxon>Chromadorea</taxon>
        <taxon>Rhabditida</taxon>
        <taxon>Spirurina</taxon>
        <taxon>Spiruromorpha</taxon>
        <taxon>Filarioidea</taxon>
        <taxon>Onchocercidae</taxon>
        <taxon>Onchocerca</taxon>
    </lineage>
</organism>
<dbReference type="Proteomes" id="UP000024404">
    <property type="component" value="Unassembled WGS sequence"/>
</dbReference>
<name>A0A8R1XWK2_ONCVO</name>
<keyword evidence="2" id="KW-1185">Reference proteome</keyword>
<accession>A0A8R1XWK2</accession>
<sequence>MPNAFPVESLLDLHEPSSRYSMDHEGYLNSCVSGALFNLLKAHNNLVDDSKHPTSCNSKFNLKFNKSIINIISLSLSLPVTSIAKITCLAVPDHFILSTSTAMVSTLPYTIFTLPTNTFYTQPASLALI</sequence>
<dbReference type="AlphaFoldDB" id="A0A8R1XWK2"/>
<evidence type="ECO:0000313" key="1">
    <source>
        <dbReference type="EnsemblMetazoa" id="OVOC5208.1"/>
    </source>
</evidence>
<reference evidence="1" key="2">
    <citation type="submission" date="2022-06" db="UniProtKB">
        <authorList>
            <consortium name="EnsemblMetazoa"/>
        </authorList>
    </citation>
    <scope>IDENTIFICATION</scope>
</reference>
<dbReference type="EMBL" id="CMVM020000150">
    <property type="status" value="NOT_ANNOTATED_CDS"/>
    <property type="molecule type" value="Genomic_DNA"/>
</dbReference>
<reference evidence="2" key="1">
    <citation type="submission" date="2013-10" db="EMBL/GenBank/DDBJ databases">
        <title>Genome sequencing of Onchocerca volvulus.</title>
        <authorList>
            <person name="Cotton J."/>
            <person name="Tsai J."/>
            <person name="Stanley E."/>
            <person name="Tracey A."/>
            <person name="Holroyd N."/>
            <person name="Lustigman S."/>
            <person name="Berriman M."/>
        </authorList>
    </citation>
    <scope>NUCLEOTIDE SEQUENCE</scope>
</reference>
<dbReference type="EnsemblMetazoa" id="OVOC5208.1">
    <property type="protein sequence ID" value="OVOC5208.1"/>
    <property type="gene ID" value="WBGene00242017"/>
</dbReference>
<protein>
    <submittedName>
        <fullName evidence="1">Uncharacterized protein</fullName>
    </submittedName>
</protein>
<proteinExistence type="predicted"/>
<evidence type="ECO:0000313" key="2">
    <source>
        <dbReference type="Proteomes" id="UP000024404"/>
    </source>
</evidence>